<dbReference type="OrthoDB" id="10554757at2759"/>
<reference evidence="3 4" key="1">
    <citation type="journal article" date="2016" name="Nat. Commun.">
        <title>Extremotolerant tardigrade genome and improved radiotolerance of human cultured cells by tardigrade-unique protein.</title>
        <authorList>
            <person name="Hashimoto T."/>
            <person name="Horikawa D.D."/>
            <person name="Saito Y."/>
            <person name="Kuwahara H."/>
            <person name="Kozuka-Hata H."/>
            <person name="Shin-I T."/>
            <person name="Minakuchi Y."/>
            <person name="Ohishi K."/>
            <person name="Motoyama A."/>
            <person name="Aizu T."/>
            <person name="Enomoto A."/>
            <person name="Kondo K."/>
            <person name="Tanaka S."/>
            <person name="Hara Y."/>
            <person name="Koshikawa S."/>
            <person name="Sagara H."/>
            <person name="Miura T."/>
            <person name="Yokobori S."/>
            <person name="Miyagawa K."/>
            <person name="Suzuki Y."/>
            <person name="Kubo T."/>
            <person name="Oyama M."/>
            <person name="Kohara Y."/>
            <person name="Fujiyama A."/>
            <person name="Arakawa K."/>
            <person name="Katayama T."/>
            <person name="Toyoda A."/>
            <person name="Kunieda T."/>
        </authorList>
    </citation>
    <scope>NUCLEOTIDE SEQUENCE [LARGE SCALE GENOMIC DNA]</scope>
    <source>
        <strain evidence="3 4">YOKOZUNA-1</strain>
    </source>
</reference>
<keyword evidence="2" id="KW-0732">Signal</keyword>
<dbReference type="AlphaFoldDB" id="A0A1D1VDY2"/>
<evidence type="ECO:0000313" key="4">
    <source>
        <dbReference type="Proteomes" id="UP000186922"/>
    </source>
</evidence>
<feature type="transmembrane region" description="Helical" evidence="1">
    <location>
        <begin position="45"/>
        <end position="65"/>
    </location>
</feature>
<dbReference type="EMBL" id="BDGG01000005">
    <property type="protein sequence ID" value="GAU99851.1"/>
    <property type="molecule type" value="Genomic_DNA"/>
</dbReference>
<keyword evidence="4" id="KW-1185">Reference proteome</keyword>
<name>A0A1D1VDY2_RAMVA</name>
<keyword evidence="1" id="KW-1133">Transmembrane helix</keyword>
<sequence length="128" mass="13865">MRHWHILFEGCGISSVLLLLQTLTQNVHGQSLAYSRLNPITYYGYTQPYLSGFYGGIGAMPYMSSWQASMYQGNNNFGALGMNGLGAYGIGMGGFGSWNSAPTLSVRLLPVALSISCLLLLKQFISLA</sequence>
<proteinExistence type="predicted"/>
<protein>
    <submittedName>
        <fullName evidence="3">Uncharacterized protein</fullName>
    </submittedName>
</protein>
<feature type="transmembrane region" description="Helical" evidence="1">
    <location>
        <begin position="77"/>
        <end position="98"/>
    </location>
</feature>
<gene>
    <name evidence="3" type="primary">RvY_10791-1</name>
    <name evidence="3" type="synonym">RvY_10791.1</name>
    <name evidence="3" type="ORF">RvY_10791</name>
</gene>
<evidence type="ECO:0000313" key="3">
    <source>
        <dbReference type="EMBL" id="GAU99851.1"/>
    </source>
</evidence>
<feature type="transmembrane region" description="Helical" evidence="1">
    <location>
        <begin position="104"/>
        <end position="121"/>
    </location>
</feature>
<feature type="signal peptide" evidence="2">
    <location>
        <begin position="1"/>
        <end position="29"/>
    </location>
</feature>
<evidence type="ECO:0000256" key="2">
    <source>
        <dbReference type="SAM" id="SignalP"/>
    </source>
</evidence>
<feature type="chain" id="PRO_5008898312" evidence="2">
    <location>
        <begin position="30"/>
        <end position="128"/>
    </location>
</feature>
<dbReference type="Proteomes" id="UP000186922">
    <property type="component" value="Unassembled WGS sequence"/>
</dbReference>
<keyword evidence="1" id="KW-0812">Transmembrane</keyword>
<evidence type="ECO:0000256" key="1">
    <source>
        <dbReference type="SAM" id="Phobius"/>
    </source>
</evidence>
<accession>A0A1D1VDY2</accession>
<keyword evidence="1" id="KW-0472">Membrane</keyword>
<comment type="caution">
    <text evidence="3">The sequence shown here is derived from an EMBL/GenBank/DDBJ whole genome shotgun (WGS) entry which is preliminary data.</text>
</comment>
<organism evidence="3 4">
    <name type="scientific">Ramazzottius varieornatus</name>
    <name type="common">Water bear</name>
    <name type="synonym">Tardigrade</name>
    <dbReference type="NCBI Taxonomy" id="947166"/>
    <lineage>
        <taxon>Eukaryota</taxon>
        <taxon>Metazoa</taxon>
        <taxon>Ecdysozoa</taxon>
        <taxon>Tardigrada</taxon>
        <taxon>Eutardigrada</taxon>
        <taxon>Parachela</taxon>
        <taxon>Hypsibioidea</taxon>
        <taxon>Ramazzottiidae</taxon>
        <taxon>Ramazzottius</taxon>
    </lineage>
</organism>